<dbReference type="PANTHER" id="PTHR22849:SF23">
    <property type="entry name" value="U-BOX DOMAIN-CONTAINING PROTEIN"/>
    <property type="match status" value="1"/>
</dbReference>
<dbReference type="GO" id="GO:0061630">
    <property type="term" value="F:ubiquitin protein ligase activity"/>
    <property type="evidence" value="ECO:0007669"/>
    <property type="project" value="UniProtKB-UniRule"/>
</dbReference>
<proteinExistence type="predicted"/>
<dbReference type="eggNOG" id="ENOG502QTKN">
    <property type="taxonomic scope" value="Eukaryota"/>
</dbReference>
<feature type="domain" description="U-box" evidence="6">
    <location>
        <begin position="4"/>
        <end position="83"/>
    </location>
</feature>
<dbReference type="EC" id="2.3.2.27" evidence="5"/>
<dbReference type="Pfam" id="PF04564">
    <property type="entry name" value="U-box"/>
    <property type="match status" value="1"/>
</dbReference>
<evidence type="ECO:0000256" key="2">
    <source>
        <dbReference type="ARBA" id="ARBA00004906"/>
    </source>
</evidence>
<dbReference type="InterPro" id="IPR003613">
    <property type="entry name" value="Ubox_domain"/>
</dbReference>
<dbReference type="OMA" id="SKCERML"/>
<evidence type="ECO:0000256" key="3">
    <source>
        <dbReference type="ARBA" id="ARBA00022679"/>
    </source>
</evidence>
<reference evidence="7 8" key="1">
    <citation type="journal article" date="2009" name="Nat. Genet.">
        <title>The genome of the cucumber, Cucumis sativus L.</title>
        <authorList>
            <person name="Huang S."/>
            <person name="Li R."/>
            <person name="Zhang Z."/>
            <person name="Li L."/>
            <person name="Gu X."/>
            <person name="Fan W."/>
            <person name="Lucas W.J."/>
            <person name="Wang X."/>
            <person name="Xie B."/>
            <person name="Ni P."/>
            <person name="Ren Y."/>
            <person name="Zhu H."/>
            <person name="Li J."/>
            <person name="Lin K."/>
            <person name="Jin W."/>
            <person name="Fei Z."/>
            <person name="Li G."/>
            <person name="Staub J."/>
            <person name="Kilian A."/>
            <person name="van der Vossen E.A."/>
            <person name="Wu Y."/>
            <person name="Guo J."/>
            <person name="He J."/>
            <person name="Jia Z."/>
            <person name="Ren Y."/>
            <person name="Tian G."/>
            <person name="Lu Y."/>
            <person name="Ruan J."/>
            <person name="Qian W."/>
            <person name="Wang M."/>
            <person name="Huang Q."/>
            <person name="Li B."/>
            <person name="Xuan Z."/>
            <person name="Cao J."/>
            <person name="Asan"/>
            <person name="Wu Z."/>
            <person name="Zhang J."/>
            <person name="Cai Q."/>
            <person name="Bai Y."/>
            <person name="Zhao B."/>
            <person name="Han Y."/>
            <person name="Li Y."/>
            <person name="Li X."/>
            <person name="Wang S."/>
            <person name="Shi Q."/>
            <person name="Liu S."/>
            <person name="Cho W.K."/>
            <person name="Kim J.Y."/>
            <person name="Xu Y."/>
            <person name="Heller-Uszynska K."/>
            <person name="Miao H."/>
            <person name="Cheng Z."/>
            <person name="Zhang S."/>
            <person name="Wu J."/>
            <person name="Yang Y."/>
            <person name="Kang H."/>
            <person name="Li M."/>
            <person name="Liang H."/>
            <person name="Ren X."/>
            <person name="Shi Z."/>
            <person name="Wen M."/>
            <person name="Jian M."/>
            <person name="Yang H."/>
            <person name="Zhang G."/>
            <person name="Yang Z."/>
            <person name="Chen R."/>
            <person name="Liu S."/>
            <person name="Li J."/>
            <person name="Ma L."/>
            <person name="Liu H."/>
            <person name="Zhou Y."/>
            <person name="Zhao J."/>
            <person name="Fang X."/>
            <person name="Li G."/>
            <person name="Fang L."/>
            <person name="Li Y."/>
            <person name="Liu D."/>
            <person name="Zheng H."/>
            <person name="Zhang Y."/>
            <person name="Qin N."/>
            <person name="Li Z."/>
            <person name="Yang G."/>
            <person name="Yang S."/>
            <person name="Bolund L."/>
            <person name="Kristiansen K."/>
            <person name="Zheng H."/>
            <person name="Li S."/>
            <person name="Zhang X."/>
            <person name="Yang H."/>
            <person name="Wang J."/>
            <person name="Sun R."/>
            <person name="Zhang B."/>
            <person name="Jiang S."/>
            <person name="Wang J."/>
            <person name="Du Y."/>
            <person name="Li S."/>
        </authorList>
    </citation>
    <scope>NUCLEOTIDE SEQUENCE [LARGE SCALE GENOMIC DNA]</scope>
    <source>
        <strain evidence="8">cv. 9930</strain>
    </source>
</reference>
<keyword evidence="4 5" id="KW-0833">Ubl conjugation pathway</keyword>
<dbReference type="GO" id="GO:0016567">
    <property type="term" value="P:protein ubiquitination"/>
    <property type="evidence" value="ECO:0007669"/>
    <property type="project" value="UniProtKB-UniRule"/>
</dbReference>
<sequence length="415" mass="46407">MDSDFPPLFRCPISMELMEDPVTVSTGVTYDRKSIEKWLFTYNKKTCPATMQTLAAGAEDFVITPNLNLKRLILAWKINDSALTPATALEEVSSLLATVESSPFKVSSLRKLRSMVEMNDGMKSEFIRLSGIGIVVNVVIQILIDCSDFSTLDTCEEALGVLCQFPISNEDKLFDEMYKREELMKSIAVVVQRGSAEGRFYAVKILRNIAKNTNYNWGSIMEEQGIDFFKPLLELVSDEFPTKASSCALDVMIEILSSSKRSRVKAIEAGAVWILIELLPESGRSKCERMLQILQSLCECAEGRLALVEHGMGIAAVTKKILNVSYVATKIGVKILLWISSFHPRERVVDEMMACGAVKKLLMILHMDSTGVGDGGRSSTKEKVIKILKMHGNKWRRSPCFPSELKNYLKFVNDE</sequence>
<keyword evidence="3 5" id="KW-0808">Transferase</keyword>
<accession>A0A0A0L6J2</accession>
<gene>
    <name evidence="7" type="ORF">Csa_3G127120</name>
</gene>
<dbReference type="InterPro" id="IPR045210">
    <property type="entry name" value="RING-Ubox_PUB"/>
</dbReference>
<dbReference type="UniPathway" id="UPA00143"/>
<dbReference type="SMART" id="SM00504">
    <property type="entry name" value="Ubox"/>
    <property type="match status" value="1"/>
</dbReference>
<dbReference type="InterPro" id="IPR058678">
    <property type="entry name" value="ARM_PUB"/>
</dbReference>
<dbReference type="InterPro" id="IPR013083">
    <property type="entry name" value="Znf_RING/FYVE/PHD"/>
</dbReference>
<reference evidence="7 8" key="3">
    <citation type="journal article" date="2010" name="BMC Genomics">
        <title>Transcriptome sequencing and comparative analysis of cucumber flowers with different sex types.</title>
        <authorList>
            <person name="Guo S."/>
            <person name="Zheng Y."/>
            <person name="Joung J.G."/>
            <person name="Liu S."/>
            <person name="Zhang Z."/>
            <person name="Crasta O.R."/>
            <person name="Sobral B.W."/>
            <person name="Xu Y."/>
            <person name="Huang S."/>
            <person name="Fei Z."/>
        </authorList>
    </citation>
    <scope>NUCLEOTIDE SEQUENCE [LARGE SCALE GENOMIC DNA]</scope>
    <source>
        <strain evidence="8">cv. 9930</strain>
    </source>
</reference>
<dbReference type="AlphaFoldDB" id="A0A0A0L6J2"/>
<dbReference type="InterPro" id="IPR011989">
    <property type="entry name" value="ARM-like"/>
</dbReference>
<evidence type="ECO:0000256" key="1">
    <source>
        <dbReference type="ARBA" id="ARBA00000900"/>
    </source>
</evidence>
<protein>
    <recommendedName>
        <fullName evidence="5 6">U-box domain-containing protein</fullName>
        <ecNumber evidence="5">2.3.2.27</ecNumber>
    </recommendedName>
    <alternativeName>
        <fullName evidence="5">RING-type E3 ubiquitin transferase PUB</fullName>
    </alternativeName>
</protein>
<dbReference type="PANTHER" id="PTHR22849">
    <property type="entry name" value="WDSAM1 PROTEIN"/>
    <property type="match status" value="1"/>
</dbReference>
<dbReference type="SUPFAM" id="SSF57850">
    <property type="entry name" value="RING/U-box"/>
    <property type="match status" value="1"/>
</dbReference>
<evidence type="ECO:0000313" key="7">
    <source>
        <dbReference type="EMBL" id="KGN56649.1"/>
    </source>
</evidence>
<comment type="catalytic activity">
    <reaction evidence="1 5">
        <text>S-ubiquitinyl-[E2 ubiquitin-conjugating enzyme]-L-cysteine + [acceptor protein]-L-lysine = [E2 ubiquitin-conjugating enzyme]-L-cysteine + N(6)-ubiquitinyl-[acceptor protein]-L-lysine.</text>
        <dbReference type="EC" id="2.3.2.27"/>
    </reaction>
</comment>
<dbReference type="Gramene" id="KGN56649">
    <property type="protein sequence ID" value="KGN56649"/>
    <property type="gene ID" value="Csa_3G127120"/>
</dbReference>
<evidence type="ECO:0000256" key="5">
    <source>
        <dbReference type="RuleBase" id="RU369093"/>
    </source>
</evidence>
<reference evidence="7 8" key="2">
    <citation type="journal article" date="2009" name="PLoS ONE">
        <title>An integrated genetic and cytogenetic map of the cucumber genome.</title>
        <authorList>
            <person name="Ren Y."/>
            <person name="Zhang Z."/>
            <person name="Liu J."/>
            <person name="Staub J.E."/>
            <person name="Han Y."/>
            <person name="Cheng Z."/>
            <person name="Li X."/>
            <person name="Lu J."/>
            <person name="Miao H."/>
            <person name="Kang H."/>
            <person name="Xie B."/>
            <person name="Gu X."/>
            <person name="Wang X."/>
            <person name="Du Y."/>
            <person name="Jin W."/>
            <person name="Huang S."/>
        </authorList>
    </citation>
    <scope>NUCLEOTIDE SEQUENCE [LARGE SCALE GENOMIC DNA]</scope>
    <source>
        <strain evidence="8">cv. 9930</strain>
    </source>
</reference>
<keyword evidence="8" id="KW-1185">Reference proteome</keyword>
<dbReference type="OrthoDB" id="10064100at2759"/>
<name>A0A0A0L6J2_CUCSA</name>
<dbReference type="SUPFAM" id="SSF48371">
    <property type="entry name" value="ARM repeat"/>
    <property type="match status" value="1"/>
</dbReference>
<dbReference type="Pfam" id="PF25598">
    <property type="entry name" value="ARM_PUB"/>
    <property type="match status" value="1"/>
</dbReference>
<evidence type="ECO:0000259" key="6">
    <source>
        <dbReference type="PROSITE" id="PS51698"/>
    </source>
</evidence>
<dbReference type="PROSITE" id="PS51698">
    <property type="entry name" value="U_BOX"/>
    <property type="match status" value="1"/>
</dbReference>
<organism evidence="7 8">
    <name type="scientific">Cucumis sativus</name>
    <name type="common">Cucumber</name>
    <dbReference type="NCBI Taxonomy" id="3659"/>
    <lineage>
        <taxon>Eukaryota</taxon>
        <taxon>Viridiplantae</taxon>
        <taxon>Streptophyta</taxon>
        <taxon>Embryophyta</taxon>
        <taxon>Tracheophyta</taxon>
        <taxon>Spermatophyta</taxon>
        <taxon>Magnoliopsida</taxon>
        <taxon>eudicotyledons</taxon>
        <taxon>Gunneridae</taxon>
        <taxon>Pentapetalae</taxon>
        <taxon>rosids</taxon>
        <taxon>fabids</taxon>
        <taxon>Cucurbitales</taxon>
        <taxon>Cucurbitaceae</taxon>
        <taxon>Benincaseae</taxon>
        <taxon>Cucumis</taxon>
    </lineage>
</organism>
<dbReference type="InterPro" id="IPR016024">
    <property type="entry name" value="ARM-type_fold"/>
</dbReference>
<dbReference type="InterPro" id="IPR045185">
    <property type="entry name" value="PUB22/23/24-like"/>
</dbReference>
<evidence type="ECO:0000313" key="8">
    <source>
        <dbReference type="Proteomes" id="UP000029981"/>
    </source>
</evidence>
<comment type="pathway">
    <text evidence="2 5">Protein modification; protein ubiquitination.</text>
</comment>
<evidence type="ECO:0000256" key="4">
    <source>
        <dbReference type="ARBA" id="ARBA00022786"/>
    </source>
</evidence>
<dbReference type="EMBL" id="CM002924">
    <property type="protein sequence ID" value="KGN56649.1"/>
    <property type="molecule type" value="Genomic_DNA"/>
</dbReference>
<dbReference type="Gene3D" id="3.30.40.10">
    <property type="entry name" value="Zinc/RING finger domain, C3HC4 (zinc finger)"/>
    <property type="match status" value="1"/>
</dbReference>
<dbReference type="CDD" id="cd16664">
    <property type="entry name" value="RING-Ubox_PUB"/>
    <property type="match status" value="1"/>
</dbReference>
<dbReference type="KEGG" id="csv:101219774"/>
<reference evidence="7 8" key="4">
    <citation type="journal article" date="2011" name="BMC Genomics">
        <title>RNA-Seq improves annotation of protein-coding genes in the cucumber genome.</title>
        <authorList>
            <person name="Li Z."/>
            <person name="Zhang Z."/>
            <person name="Yan P."/>
            <person name="Huang S."/>
            <person name="Fei Z."/>
            <person name="Lin K."/>
        </authorList>
    </citation>
    <scope>NUCLEOTIDE SEQUENCE [LARGE SCALE GENOMIC DNA]</scope>
    <source>
        <strain evidence="8">cv. 9930</strain>
    </source>
</reference>
<dbReference type="Gene3D" id="1.25.10.10">
    <property type="entry name" value="Leucine-rich Repeat Variant"/>
    <property type="match status" value="2"/>
</dbReference>
<dbReference type="Proteomes" id="UP000029981">
    <property type="component" value="Chromosome 3"/>
</dbReference>
<comment type="function">
    <text evidence="5">Functions as an E3 ubiquitin ligase.</text>
</comment>